<dbReference type="Gene3D" id="1.20.1290.10">
    <property type="entry name" value="AhpD-like"/>
    <property type="match status" value="1"/>
</dbReference>
<dbReference type="EMBL" id="BAABIM010000003">
    <property type="protein sequence ID" value="GAA4689842.1"/>
    <property type="molecule type" value="Genomic_DNA"/>
</dbReference>
<gene>
    <name evidence="2" type="ORF">GCM10023226_29670</name>
</gene>
<comment type="caution">
    <text evidence="2">The sequence shown here is derived from an EMBL/GenBank/DDBJ whole genome shotgun (WGS) entry which is preliminary data.</text>
</comment>
<dbReference type="Proteomes" id="UP001500621">
    <property type="component" value="Unassembled WGS sequence"/>
</dbReference>
<organism evidence="2 3">
    <name type="scientific">Nocardioides nanhaiensis</name>
    <dbReference type="NCBI Taxonomy" id="1476871"/>
    <lineage>
        <taxon>Bacteria</taxon>
        <taxon>Bacillati</taxon>
        <taxon>Actinomycetota</taxon>
        <taxon>Actinomycetes</taxon>
        <taxon>Propionibacteriales</taxon>
        <taxon>Nocardioidaceae</taxon>
        <taxon>Nocardioides</taxon>
    </lineage>
</organism>
<dbReference type="InterPro" id="IPR029032">
    <property type="entry name" value="AhpD-like"/>
</dbReference>
<evidence type="ECO:0000313" key="2">
    <source>
        <dbReference type="EMBL" id="GAA4689842.1"/>
    </source>
</evidence>
<dbReference type="InterPro" id="IPR003779">
    <property type="entry name" value="CMD-like"/>
</dbReference>
<proteinExistence type="predicted"/>
<protein>
    <submittedName>
        <fullName evidence="2">Carboxymuconolactone decarboxylase family protein</fullName>
    </submittedName>
</protein>
<keyword evidence="3" id="KW-1185">Reference proteome</keyword>
<dbReference type="PANTHER" id="PTHR34846">
    <property type="entry name" value="4-CARBOXYMUCONOLACTONE DECARBOXYLASE FAMILY PROTEIN (AFU_ORTHOLOGUE AFUA_6G11590)"/>
    <property type="match status" value="1"/>
</dbReference>
<evidence type="ECO:0000259" key="1">
    <source>
        <dbReference type="Pfam" id="PF02627"/>
    </source>
</evidence>
<dbReference type="SUPFAM" id="SSF69118">
    <property type="entry name" value="AhpD-like"/>
    <property type="match status" value="1"/>
</dbReference>
<dbReference type="Pfam" id="PF02627">
    <property type="entry name" value="CMD"/>
    <property type="match status" value="1"/>
</dbReference>
<feature type="domain" description="Carboxymuconolactone decarboxylase-like" evidence="1">
    <location>
        <begin position="53"/>
        <end position="134"/>
    </location>
</feature>
<reference evidence="3" key="1">
    <citation type="journal article" date="2019" name="Int. J. Syst. Evol. Microbiol.">
        <title>The Global Catalogue of Microorganisms (GCM) 10K type strain sequencing project: providing services to taxonomists for standard genome sequencing and annotation.</title>
        <authorList>
            <consortium name="The Broad Institute Genomics Platform"/>
            <consortium name="The Broad Institute Genome Sequencing Center for Infectious Disease"/>
            <person name="Wu L."/>
            <person name="Ma J."/>
        </authorList>
    </citation>
    <scope>NUCLEOTIDE SEQUENCE [LARGE SCALE GENOMIC DNA]</scope>
    <source>
        <strain evidence="3">JCM 18127</strain>
    </source>
</reference>
<dbReference type="RefSeq" id="WP_345267220.1">
    <property type="nucleotide sequence ID" value="NZ_BAABIM010000003.1"/>
</dbReference>
<accession>A0ABP8WHE5</accession>
<dbReference type="PANTHER" id="PTHR34846:SF5">
    <property type="entry name" value="CARBOXYMUCONOLACTONE DECARBOXYLASE-LIKE DOMAIN-CONTAINING PROTEIN"/>
    <property type="match status" value="1"/>
</dbReference>
<sequence>MSIASRAPGPARLAPGTRRQTGLLVQGFARLAGRVQGTEPPAVFLTLGRHRRLFWGWLHFAGTMMPGGRLARRETELVILRVATLCGSDYELAQHRPLARRAGLDAAQVERVAAGPSAPGWTDAERLLLEVVDELHATEDLSDATWARLRADRDERECLELVMLVGHYRMLATTLTVLRVPPDRSR</sequence>
<evidence type="ECO:0000313" key="3">
    <source>
        <dbReference type="Proteomes" id="UP001500621"/>
    </source>
</evidence>
<name>A0ABP8WHE5_9ACTN</name>